<dbReference type="GO" id="GO:0004852">
    <property type="term" value="F:uroporphyrinogen-III synthase activity"/>
    <property type="evidence" value="ECO:0007669"/>
    <property type="project" value="UniProtKB-EC"/>
</dbReference>
<dbReference type="AlphaFoldDB" id="F3CEV1"/>
<gene>
    <name evidence="2" type="ORF">Pgy4_33086</name>
</gene>
<feature type="non-terminal residue" evidence="2">
    <location>
        <position position="1"/>
    </location>
</feature>
<evidence type="ECO:0000256" key="1">
    <source>
        <dbReference type="SAM" id="Phobius"/>
    </source>
</evidence>
<dbReference type="EC" id="4.2.1.75" evidence="2"/>
<feature type="transmembrane region" description="Helical" evidence="1">
    <location>
        <begin position="77"/>
        <end position="104"/>
    </location>
</feature>
<keyword evidence="2" id="KW-0456">Lyase</keyword>
<dbReference type="SUPFAM" id="SSF111352">
    <property type="entry name" value="Ammonium transporter"/>
    <property type="match status" value="1"/>
</dbReference>
<keyword evidence="1" id="KW-1133">Transmembrane helix</keyword>
<dbReference type="EMBL" id="ADWY01002063">
    <property type="protein sequence ID" value="EGH17793.1"/>
    <property type="molecule type" value="Genomic_DNA"/>
</dbReference>
<evidence type="ECO:0000313" key="2">
    <source>
        <dbReference type="EMBL" id="EGH17793.1"/>
    </source>
</evidence>
<reference evidence="2 3" key="1">
    <citation type="journal article" date="2011" name="PLoS Pathog.">
        <title>Dynamic evolution of pathogenicity revealed by sequencing and comparative genomics of 19 Pseudomonas syringae isolates.</title>
        <authorList>
            <person name="Baltrus D.A."/>
            <person name="Nishimura M.T."/>
            <person name="Romanchuk A."/>
            <person name="Chang J.H."/>
            <person name="Mukhtar M.S."/>
            <person name="Cherkis K."/>
            <person name="Roach J."/>
            <person name="Grant S.R."/>
            <person name="Jones C.D."/>
            <person name="Dangl J.L."/>
        </authorList>
    </citation>
    <scope>NUCLEOTIDE SEQUENCE [LARGE SCALE GENOMIC DNA]</scope>
    <source>
        <strain evidence="3">race 4</strain>
    </source>
</reference>
<proteinExistence type="predicted"/>
<sequence length="143" mass="14906">YRRYLPQHAPDAVPQRVAVERLNGLVVSSGQGFEHLLQLAGDSWPDLADLPLFVPSPRVASIAQAADAPVLNTGSTAWMITAAVLVLFMCLPGLALFSTGLVALPFPGGALLMTCLGGALAWITVFSLGGAWSPATAQGRLVL</sequence>
<feature type="non-terminal residue" evidence="2">
    <location>
        <position position="143"/>
    </location>
</feature>
<name>F3CEV1_PSESG</name>
<feature type="transmembrane region" description="Helical" evidence="1">
    <location>
        <begin position="111"/>
        <end position="133"/>
    </location>
</feature>
<dbReference type="Proteomes" id="UP000005466">
    <property type="component" value="Unassembled WGS sequence"/>
</dbReference>
<dbReference type="GO" id="GO:0033014">
    <property type="term" value="P:tetrapyrrole biosynthetic process"/>
    <property type="evidence" value="ECO:0007669"/>
    <property type="project" value="InterPro"/>
</dbReference>
<accession>F3CEV1</accession>
<dbReference type="SUPFAM" id="SSF69618">
    <property type="entry name" value="HemD-like"/>
    <property type="match status" value="1"/>
</dbReference>
<protein>
    <submittedName>
        <fullName evidence="2">Uroporphyrinogen-III synthase</fullName>
        <ecNumber evidence="2">4.2.1.75</ecNumber>
    </submittedName>
</protein>
<comment type="caution">
    <text evidence="2">The sequence shown here is derived from an EMBL/GenBank/DDBJ whole genome shotgun (WGS) entry which is preliminary data.</text>
</comment>
<keyword evidence="1" id="KW-0472">Membrane</keyword>
<organism evidence="2 3">
    <name type="scientific">Pseudomonas savastanoi pv. glycinea str. race 4</name>
    <dbReference type="NCBI Taxonomy" id="875330"/>
    <lineage>
        <taxon>Bacteria</taxon>
        <taxon>Pseudomonadati</taxon>
        <taxon>Pseudomonadota</taxon>
        <taxon>Gammaproteobacteria</taxon>
        <taxon>Pseudomonadales</taxon>
        <taxon>Pseudomonadaceae</taxon>
        <taxon>Pseudomonas</taxon>
    </lineage>
</organism>
<evidence type="ECO:0000313" key="3">
    <source>
        <dbReference type="Proteomes" id="UP000005466"/>
    </source>
</evidence>
<keyword evidence="1" id="KW-0812">Transmembrane</keyword>
<dbReference type="InterPro" id="IPR036108">
    <property type="entry name" value="4pyrrol_syn_uPrphyn_synt_sf"/>
</dbReference>
<dbReference type="Gene3D" id="3.40.50.10090">
    <property type="match status" value="1"/>
</dbReference>